<organism evidence="2 3">
    <name type="scientific">Polyplax serrata</name>
    <name type="common">Common mouse louse</name>
    <dbReference type="NCBI Taxonomy" id="468196"/>
    <lineage>
        <taxon>Eukaryota</taxon>
        <taxon>Metazoa</taxon>
        <taxon>Ecdysozoa</taxon>
        <taxon>Arthropoda</taxon>
        <taxon>Hexapoda</taxon>
        <taxon>Insecta</taxon>
        <taxon>Pterygota</taxon>
        <taxon>Neoptera</taxon>
        <taxon>Paraneoptera</taxon>
        <taxon>Psocodea</taxon>
        <taxon>Troctomorpha</taxon>
        <taxon>Phthiraptera</taxon>
        <taxon>Anoplura</taxon>
        <taxon>Polyplacidae</taxon>
        <taxon>Polyplax</taxon>
    </lineage>
</organism>
<protein>
    <submittedName>
        <fullName evidence="2">Uncharacterized protein</fullName>
    </submittedName>
</protein>
<dbReference type="Proteomes" id="UP001372834">
    <property type="component" value="Unassembled WGS sequence"/>
</dbReference>
<name>A0AAN8SFU5_POLSC</name>
<proteinExistence type="predicted"/>
<gene>
    <name evidence="2" type="ORF">RUM43_000367</name>
</gene>
<feature type="region of interest" description="Disordered" evidence="1">
    <location>
        <begin position="62"/>
        <end position="95"/>
    </location>
</feature>
<feature type="compositionally biased region" description="Polar residues" evidence="1">
    <location>
        <begin position="72"/>
        <end position="84"/>
    </location>
</feature>
<comment type="caution">
    <text evidence="2">The sequence shown here is derived from an EMBL/GenBank/DDBJ whole genome shotgun (WGS) entry which is preliminary data.</text>
</comment>
<dbReference type="AlphaFoldDB" id="A0AAN8SFU5"/>
<dbReference type="EMBL" id="JAWJWE010000001">
    <property type="protein sequence ID" value="KAK6644101.1"/>
    <property type="molecule type" value="Genomic_DNA"/>
</dbReference>
<evidence type="ECO:0000313" key="2">
    <source>
        <dbReference type="EMBL" id="KAK6644101.1"/>
    </source>
</evidence>
<evidence type="ECO:0000256" key="1">
    <source>
        <dbReference type="SAM" id="MobiDB-lite"/>
    </source>
</evidence>
<accession>A0AAN8SFU5</accession>
<sequence>MDASDDRKRFFSVVGKIQIGRKDERTDGRKEGRKEVETTTMGVPLAGEKILMKKEEKKLGKIEKDRKMTETVAGSSDSVGTNVSDGYHSHPVQLH</sequence>
<reference evidence="2 3" key="1">
    <citation type="submission" date="2023-10" db="EMBL/GenBank/DDBJ databases">
        <title>Genomes of two closely related lineages of the louse Polyplax serrata with different host specificities.</title>
        <authorList>
            <person name="Martinu J."/>
            <person name="Tarabai H."/>
            <person name="Stefka J."/>
            <person name="Hypsa V."/>
        </authorList>
    </citation>
    <scope>NUCLEOTIDE SEQUENCE [LARGE SCALE GENOMIC DNA]</scope>
    <source>
        <strain evidence="2">HR10_N</strain>
    </source>
</reference>
<evidence type="ECO:0000313" key="3">
    <source>
        <dbReference type="Proteomes" id="UP001372834"/>
    </source>
</evidence>